<reference evidence="2" key="1">
    <citation type="submission" date="2025-08" db="UniProtKB">
        <authorList>
            <consortium name="RefSeq"/>
        </authorList>
    </citation>
    <scope>IDENTIFICATION</scope>
</reference>
<dbReference type="GeneID" id="100904109"/>
<gene>
    <name evidence="2" type="primary">LOC100904109</name>
</gene>
<evidence type="ECO:0000313" key="2">
    <source>
        <dbReference type="RefSeq" id="XP_003737529.3"/>
    </source>
</evidence>
<dbReference type="AlphaFoldDB" id="A0AAJ6VVB3"/>
<name>A0AAJ6VVB3_9ACAR</name>
<dbReference type="Proteomes" id="UP000694867">
    <property type="component" value="Unplaced"/>
</dbReference>
<dbReference type="CDD" id="cd00043">
    <property type="entry name" value="CYCLIN_SF"/>
    <property type="match status" value="1"/>
</dbReference>
<protein>
    <submittedName>
        <fullName evidence="2">Uncharacterized protein LOC100904109</fullName>
    </submittedName>
</protein>
<sequence length="395" mass="44712">MYTKCFSCGEDGVLYNSEQRCEVCVYCGVVNADSLLAELAADSAASLSQTETKFGFRRNGTRQALTTYATADSKSGLTKTGQLGRECLERIMASYGVPASTQGQALQMYWDNLRRRFHYREAKALAGAVFMTIMRMEKRVVTFKELSEFCDTPVKIIGRQFKLVQKDLISKGHVLAHQPSINETVQSSIDLYANKIPQGKPLNLPEVVKKSLMLVEWIDSCTIVQQWPPHLFALSVFYLAFKTVNVADCFNMQLKDLNSMYDLCHEKVLSIPTFNRISPKSLVQEIIDVINSRGCSAISVTHDSFFFLFDMIMEMKPVFEYKVASETRTTENDEAFKRFREEKAAQELRELQAAEAGATDDNLSAIDDSEISEYILSDTEVERRQQMINISKKDP</sequence>
<dbReference type="Gene3D" id="1.10.472.170">
    <property type="match status" value="1"/>
</dbReference>
<dbReference type="RefSeq" id="XP_003737529.3">
    <property type="nucleotide sequence ID" value="XM_003737481.3"/>
</dbReference>
<dbReference type="KEGG" id="goe:100904109"/>
<keyword evidence="1" id="KW-1185">Reference proteome</keyword>
<proteinExistence type="predicted"/>
<organism evidence="1 2">
    <name type="scientific">Galendromus occidentalis</name>
    <name type="common">western predatory mite</name>
    <dbReference type="NCBI Taxonomy" id="34638"/>
    <lineage>
        <taxon>Eukaryota</taxon>
        <taxon>Metazoa</taxon>
        <taxon>Ecdysozoa</taxon>
        <taxon>Arthropoda</taxon>
        <taxon>Chelicerata</taxon>
        <taxon>Arachnida</taxon>
        <taxon>Acari</taxon>
        <taxon>Parasitiformes</taxon>
        <taxon>Mesostigmata</taxon>
        <taxon>Gamasina</taxon>
        <taxon>Phytoseioidea</taxon>
        <taxon>Phytoseiidae</taxon>
        <taxon>Typhlodrominae</taxon>
        <taxon>Galendromus</taxon>
    </lineage>
</organism>
<accession>A0AAJ6VVB3</accession>
<evidence type="ECO:0000313" key="1">
    <source>
        <dbReference type="Proteomes" id="UP000694867"/>
    </source>
</evidence>